<dbReference type="InterPro" id="IPR025510">
    <property type="entry name" value="DUF4397"/>
</dbReference>
<dbReference type="EMBL" id="JBHSRD010000008">
    <property type="protein sequence ID" value="MFC6009400.1"/>
    <property type="molecule type" value="Genomic_DNA"/>
</dbReference>
<protein>
    <submittedName>
        <fullName evidence="4">DUF4397 domain-containing protein</fullName>
    </submittedName>
</protein>
<keyword evidence="2" id="KW-0732">Signal</keyword>
<evidence type="ECO:0000256" key="2">
    <source>
        <dbReference type="SAM" id="SignalP"/>
    </source>
</evidence>
<keyword evidence="1" id="KW-0472">Membrane</keyword>
<comment type="caution">
    <text evidence="4">The sequence shown here is derived from an EMBL/GenBank/DDBJ whole genome shotgun (WGS) entry which is preliminary data.</text>
</comment>
<feature type="domain" description="DUF4397" evidence="3">
    <location>
        <begin position="28"/>
        <end position="135"/>
    </location>
</feature>
<feature type="transmembrane region" description="Helical" evidence="1">
    <location>
        <begin position="249"/>
        <end position="267"/>
    </location>
</feature>
<evidence type="ECO:0000259" key="3">
    <source>
        <dbReference type="Pfam" id="PF14344"/>
    </source>
</evidence>
<sequence>MAGLALTMLGALLAPSSVAAAATPSVRIYLLNGLPGHSVGVRVDGRSVVGALAAAHQLGPVLVPRGTHKVEFVSAGRIVATSSMTVTAASSDVVIHRRVGASRVPEVTVFENDVSRVPSGQGRITVAHVAAIGPADIRVDKKVVFANVANGEFSSVKVPSGSYSVDVVPTGTTGPGVLGPLTLKVTPGALTRVYAVGDTQDASMNAIVQVIRLGSSGGDPTRVESGTGGQAAAAGLTTSGATGGPTGRAGAFALVAALLALALVPGPRRRLIRRVRRPERG</sequence>
<dbReference type="RefSeq" id="WP_345717911.1">
    <property type="nucleotide sequence ID" value="NZ_BAABFP010000007.1"/>
</dbReference>
<organism evidence="4 5">
    <name type="scientific">Angustibacter luteus</name>
    <dbReference type="NCBI Taxonomy" id="658456"/>
    <lineage>
        <taxon>Bacteria</taxon>
        <taxon>Bacillati</taxon>
        <taxon>Actinomycetota</taxon>
        <taxon>Actinomycetes</taxon>
        <taxon>Kineosporiales</taxon>
        <taxon>Kineosporiaceae</taxon>
    </lineage>
</organism>
<keyword evidence="1" id="KW-0812">Transmembrane</keyword>
<feature type="signal peptide" evidence="2">
    <location>
        <begin position="1"/>
        <end position="21"/>
    </location>
</feature>
<evidence type="ECO:0000256" key="1">
    <source>
        <dbReference type="SAM" id="Phobius"/>
    </source>
</evidence>
<accession>A0ABW1JKE9</accession>
<keyword evidence="1" id="KW-1133">Transmembrane helix</keyword>
<gene>
    <name evidence="4" type="ORF">ACFQDO_19890</name>
</gene>
<name>A0ABW1JKE9_9ACTN</name>
<evidence type="ECO:0000313" key="5">
    <source>
        <dbReference type="Proteomes" id="UP001596189"/>
    </source>
</evidence>
<evidence type="ECO:0000313" key="4">
    <source>
        <dbReference type="EMBL" id="MFC6009400.1"/>
    </source>
</evidence>
<dbReference type="Pfam" id="PF14344">
    <property type="entry name" value="DUF4397"/>
    <property type="match status" value="1"/>
</dbReference>
<feature type="chain" id="PRO_5046164358" evidence="2">
    <location>
        <begin position="22"/>
        <end position="281"/>
    </location>
</feature>
<proteinExistence type="predicted"/>
<dbReference type="Proteomes" id="UP001596189">
    <property type="component" value="Unassembled WGS sequence"/>
</dbReference>
<reference evidence="5" key="1">
    <citation type="journal article" date="2019" name="Int. J. Syst. Evol. Microbiol.">
        <title>The Global Catalogue of Microorganisms (GCM) 10K type strain sequencing project: providing services to taxonomists for standard genome sequencing and annotation.</title>
        <authorList>
            <consortium name="The Broad Institute Genomics Platform"/>
            <consortium name="The Broad Institute Genome Sequencing Center for Infectious Disease"/>
            <person name="Wu L."/>
            <person name="Ma J."/>
        </authorList>
    </citation>
    <scope>NUCLEOTIDE SEQUENCE [LARGE SCALE GENOMIC DNA]</scope>
    <source>
        <strain evidence="5">KACC 14249</strain>
    </source>
</reference>
<keyword evidence="5" id="KW-1185">Reference proteome</keyword>